<evidence type="ECO:0000256" key="1">
    <source>
        <dbReference type="SAM" id="MobiDB-lite"/>
    </source>
</evidence>
<evidence type="ECO:0000313" key="3">
    <source>
        <dbReference type="Proteomes" id="UP000887159"/>
    </source>
</evidence>
<comment type="caution">
    <text evidence="2">The sequence shown here is derived from an EMBL/GenBank/DDBJ whole genome shotgun (WGS) entry which is preliminary data.</text>
</comment>
<keyword evidence="3" id="KW-1185">Reference proteome</keyword>
<dbReference type="Proteomes" id="UP000887159">
    <property type="component" value="Unassembled WGS sequence"/>
</dbReference>
<name>A0A8X6WBT5_TRICX</name>
<organism evidence="2 3">
    <name type="scientific">Trichonephila clavipes</name>
    <name type="common">Golden silk orbweaver</name>
    <name type="synonym">Nephila clavipes</name>
    <dbReference type="NCBI Taxonomy" id="2585209"/>
    <lineage>
        <taxon>Eukaryota</taxon>
        <taxon>Metazoa</taxon>
        <taxon>Ecdysozoa</taxon>
        <taxon>Arthropoda</taxon>
        <taxon>Chelicerata</taxon>
        <taxon>Arachnida</taxon>
        <taxon>Araneae</taxon>
        <taxon>Araneomorphae</taxon>
        <taxon>Entelegynae</taxon>
        <taxon>Araneoidea</taxon>
        <taxon>Nephilidae</taxon>
        <taxon>Trichonephila</taxon>
    </lineage>
</organism>
<feature type="compositionally biased region" description="Low complexity" evidence="1">
    <location>
        <begin position="119"/>
        <end position="128"/>
    </location>
</feature>
<dbReference type="EMBL" id="BMAU01021401">
    <property type="protein sequence ID" value="GFY32008.1"/>
    <property type="molecule type" value="Genomic_DNA"/>
</dbReference>
<accession>A0A8X6WBT5</accession>
<reference evidence="2" key="1">
    <citation type="submission" date="2020-08" db="EMBL/GenBank/DDBJ databases">
        <title>Multicomponent nature underlies the extraordinary mechanical properties of spider dragline silk.</title>
        <authorList>
            <person name="Kono N."/>
            <person name="Nakamura H."/>
            <person name="Mori M."/>
            <person name="Yoshida Y."/>
            <person name="Ohtoshi R."/>
            <person name="Malay A.D."/>
            <person name="Moran D.A.P."/>
            <person name="Tomita M."/>
            <person name="Numata K."/>
            <person name="Arakawa K."/>
        </authorList>
    </citation>
    <scope>NUCLEOTIDE SEQUENCE</scope>
</reference>
<proteinExistence type="predicted"/>
<gene>
    <name evidence="2" type="primary">NCL1_60833</name>
    <name evidence="2" type="ORF">TNCV_2621451</name>
</gene>
<evidence type="ECO:0000313" key="2">
    <source>
        <dbReference type="EMBL" id="GFY32008.1"/>
    </source>
</evidence>
<protein>
    <submittedName>
        <fullName evidence="2">Uncharacterized protein</fullName>
    </submittedName>
</protein>
<sequence length="297" mass="34125">MEVDPSDKNQSPCFQRHQILKKIEIEKMTLKTFKELHQKYQNSDPGLSETTIDAADEHQLKLDALVSERDSLPECQTFNCQFCPKSIHTTPVIVNTPVNNNNVVTQDKIDNSASKTTLKSNSDKINNNKNKKFNKRKLKKDSMEDFVFPTKTARPASPSISEPVAITNSFSNLEEDKNQEVEEEAKIAVVPKPRPPQPIHLKITENFRNQMKLIYQNFPDITSKNSGKFIKLFTKDVEEKRSLTHYLESDKDFEYFCIKPKLEKPIKVVIKGLPIFTKTLEIHSDLEEEGFIVEKVS</sequence>
<feature type="region of interest" description="Disordered" evidence="1">
    <location>
        <begin position="110"/>
        <end position="131"/>
    </location>
</feature>
<dbReference type="AlphaFoldDB" id="A0A8X6WBT5"/>